<dbReference type="Proteomes" id="UP001519332">
    <property type="component" value="Unassembled WGS sequence"/>
</dbReference>
<keyword evidence="2" id="KW-1133">Transmembrane helix</keyword>
<evidence type="ECO:0000313" key="3">
    <source>
        <dbReference type="EMBL" id="MBP2328550.1"/>
    </source>
</evidence>
<name>A0ABS4TX65_9PSEU</name>
<keyword evidence="2" id="KW-0472">Membrane</keyword>
<protein>
    <submittedName>
        <fullName evidence="3">Uncharacterized protein</fullName>
    </submittedName>
</protein>
<gene>
    <name evidence="3" type="ORF">JOF56_008935</name>
</gene>
<evidence type="ECO:0000256" key="2">
    <source>
        <dbReference type="SAM" id="Phobius"/>
    </source>
</evidence>
<proteinExistence type="predicted"/>
<feature type="region of interest" description="Disordered" evidence="1">
    <location>
        <begin position="1"/>
        <end position="20"/>
    </location>
</feature>
<accession>A0ABS4TX65</accession>
<comment type="caution">
    <text evidence="3">The sequence shown here is derived from an EMBL/GenBank/DDBJ whole genome shotgun (WGS) entry which is preliminary data.</text>
</comment>
<sequence>MADDEDDTLDPQPKPNRRLTVRPRDWGLGLAAGVALIAAIVVVLTLVVVVLIHGATVFIGWLIGQSDIPW</sequence>
<feature type="transmembrane region" description="Helical" evidence="2">
    <location>
        <begin position="30"/>
        <end position="63"/>
    </location>
</feature>
<evidence type="ECO:0000313" key="4">
    <source>
        <dbReference type="Proteomes" id="UP001519332"/>
    </source>
</evidence>
<reference evidence="3 4" key="1">
    <citation type="submission" date="2021-03" db="EMBL/GenBank/DDBJ databases">
        <title>Sequencing the genomes of 1000 actinobacteria strains.</title>
        <authorList>
            <person name="Klenk H.-P."/>
        </authorList>
    </citation>
    <scope>NUCLEOTIDE SEQUENCE [LARGE SCALE GENOMIC DNA]</scope>
    <source>
        <strain evidence="3 4">DSM 46670</strain>
    </source>
</reference>
<dbReference type="RefSeq" id="WP_209645525.1">
    <property type="nucleotide sequence ID" value="NZ_JAGINW010000001.1"/>
</dbReference>
<organism evidence="3 4">
    <name type="scientific">Kibdelosporangium banguiense</name>
    <dbReference type="NCBI Taxonomy" id="1365924"/>
    <lineage>
        <taxon>Bacteria</taxon>
        <taxon>Bacillati</taxon>
        <taxon>Actinomycetota</taxon>
        <taxon>Actinomycetes</taxon>
        <taxon>Pseudonocardiales</taxon>
        <taxon>Pseudonocardiaceae</taxon>
        <taxon>Kibdelosporangium</taxon>
    </lineage>
</organism>
<keyword evidence="2" id="KW-0812">Transmembrane</keyword>
<dbReference type="EMBL" id="JAGINW010000001">
    <property type="protein sequence ID" value="MBP2328550.1"/>
    <property type="molecule type" value="Genomic_DNA"/>
</dbReference>
<evidence type="ECO:0000256" key="1">
    <source>
        <dbReference type="SAM" id="MobiDB-lite"/>
    </source>
</evidence>
<keyword evidence="4" id="KW-1185">Reference proteome</keyword>